<gene>
    <name evidence="4" type="ORF">KJ970_00960</name>
</gene>
<keyword evidence="3" id="KW-0732">Signal</keyword>
<evidence type="ECO:0000256" key="3">
    <source>
        <dbReference type="SAM" id="SignalP"/>
    </source>
</evidence>
<dbReference type="Gene3D" id="2.130.10.10">
    <property type="entry name" value="YVTN repeat-like/Quinoprotein amine dehydrogenase"/>
    <property type="match status" value="2"/>
</dbReference>
<dbReference type="PANTHER" id="PTHR44019:SF8">
    <property type="entry name" value="POC1 CENTRIOLAR PROTEIN HOMOLOG"/>
    <property type="match status" value="1"/>
</dbReference>
<sequence>MRKGLLCCFLLVLIGSVPAWAQVAKFMEPPEVSDQRVSWKWAAIDSDPIYTGNSTLKRVRPISEHPFHDRTIAKVLLDQSGLFGFSLSEDGQQVYKWELDSGLLVEEYVPIPAPAVVLNAALHRDGLSLAAVLDDGRIAIWDLQRPDTLWSFPVSPGPCYDILYLPGSLNHRFLTAGSDGKVRKWDIELEPGMSPPEPAQTVITFAAAEARSLAINTTGRFLAAGSSRGEIRKYNLVENYITSIFQARPSSIEKIIIGFTGRSMVTIDELHGVAIWNFNNDNAGQVPLVEIPPGNHGDVRMALTPPDDLLLILSYDDGLLQVRSGATGQVFQVGQEPYPTSSFISHPDGSRAILGRLDGDLVLWSAGFCRPSPGDIRCFGGYKIWRGLRPERVSNDGEADGDEMELLRTYSYGDSSWTFAGIDTLRYFIDPDSISDRGMGFEGMLPGPVNGFPYYYAITQFDRVFEDGSVFDVNVCEPQDSCVIRGIYRDPETGEMISIIPRRSPRTEKPILGKVWVIPNPYEKNRVDWDDYTFPHVRFVNLPSEAEIRIYTLAGDLVRIIQHGRDSLNQLSGEENWDLKNGDGENVVSGVYFYTVRTPEGKVSRGFLTLIL</sequence>
<reference evidence="4" key="1">
    <citation type="submission" date="2021-05" db="EMBL/GenBank/DDBJ databases">
        <title>Energy efficiency and biological interactions define the core microbiome of deep oligotrophic groundwater.</title>
        <authorList>
            <person name="Mehrshad M."/>
            <person name="Lopez-Fernandez M."/>
            <person name="Bell E."/>
            <person name="Bernier-Latmani R."/>
            <person name="Bertilsson S."/>
            <person name="Dopson M."/>
        </authorList>
    </citation>
    <scope>NUCLEOTIDE SEQUENCE</scope>
    <source>
        <strain evidence="4">Modern_marine.mb.64</strain>
    </source>
</reference>
<dbReference type="AlphaFoldDB" id="A0A948W5D2"/>
<dbReference type="EMBL" id="JAHJDP010000004">
    <property type="protein sequence ID" value="MBU2689471.1"/>
    <property type="molecule type" value="Genomic_DNA"/>
</dbReference>
<dbReference type="Gene3D" id="2.60.40.4070">
    <property type="match status" value="1"/>
</dbReference>
<protein>
    <recommendedName>
        <fullName evidence="6">T9SS type A sorting domain-containing protein</fullName>
    </recommendedName>
</protein>
<evidence type="ECO:0000313" key="4">
    <source>
        <dbReference type="EMBL" id="MBU2689471.1"/>
    </source>
</evidence>
<evidence type="ECO:0000256" key="2">
    <source>
        <dbReference type="ARBA" id="ARBA00022737"/>
    </source>
</evidence>
<keyword evidence="1" id="KW-0853">WD repeat</keyword>
<accession>A0A948W5D2</accession>
<name>A0A948W5D2_UNCEI</name>
<feature type="chain" id="PRO_5036931998" description="T9SS type A sorting domain-containing protein" evidence="3">
    <location>
        <begin position="22"/>
        <end position="612"/>
    </location>
</feature>
<evidence type="ECO:0008006" key="6">
    <source>
        <dbReference type="Google" id="ProtNLM"/>
    </source>
</evidence>
<dbReference type="InterPro" id="IPR015943">
    <property type="entry name" value="WD40/YVTN_repeat-like_dom_sf"/>
</dbReference>
<dbReference type="PANTHER" id="PTHR44019">
    <property type="entry name" value="WD REPEAT-CONTAINING PROTEIN 55"/>
    <property type="match status" value="1"/>
</dbReference>
<dbReference type="SMART" id="SM00320">
    <property type="entry name" value="WD40"/>
    <property type="match status" value="3"/>
</dbReference>
<organism evidence="4 5">
    <name type="scientific">Eiseniibacteriota bacterium</name>
    <dbReference type="NCBI Taxonomy" id="2212470"/>
    <lineage>
        <taxon>Bacteria</taxon>
        <taxon>Candidatus Eiseniibacteriota</taxon>
    </lineage>
</organism>
<comment type="caution">
    <text evidence="4">The sequence shown here is derived from an EMBL/GenBank/DDBJ whole genome shotgun (WGS) entry which is preliminary data.</text>
</comment>
<dbReference type="InterPro" id="IPR050505">
    <property type="entry name" value="WDR55/POC1"/>
</dbReference>
<dbReference type="InterPro" id="IPR036322">
    <property type="entry name" value="WD40_repeat_dom_sf"/>
</dbReference>
<evidence type="ECO:0000256" key="1">
    <source>
        <dbReference type="ARBA" id="ARBA00022574"/>
    </source>
</evidence>
<feature type="signal peptide" evidence="3">
    <location>
        <begin position="1"/>
        <end position="21"/>
    </location>
</feature>
<dbReference type="InterPro" id="IPR001680">
    <property type="entry name" value="WD40_rpt"/>
</dbReference>
<evidence type="ECO:0000313" key="5">
    <source>
        <dbReference type="Proteomes" id="UP000777784"/>
    </source>
</evidence>
<proteinExistence type="predicted"/>
<keyword evidence="2" id="KW-0677">Repeat</keyword>
<dbReference type="SUPFAM" id="SSF50978">
    <property type="entry name" value="WD40 repeat-like"/>
    <property type="match status" value="1"/>
</dbReference>
<dbReference type="Proteomes" id="UP000777784">
    <property type="component" value="Unassembled WGS sequence"/>
</dbReference>